<organism evidence="4 6">
    <name type="scientific">Schizosaccharomyces japonicus (strain yFS275 / FY16936)</name>
    <name type="common">Fission yeast</name>
    <dbReference type="NCBI Taxonomy" id="402676"/>
    <lineage>
        <taxon>Eukaryota</taxon>
        <taxon>Fungi</taxon>
        <taxon>Dikarya</taxon>
        <taxon>Ascomycota</taxon>
        <taxon>Taphrinomycotina</taxon>
        <taxon>Schizosaccharomycetes</taxon>
        <taxon>Schizosaccharomycetales</taxon>
        <taxon>Schizosaccharomycetaceae</taxon>
        <taxon>Schizosaccharomyces</taxon>
    </lineage>
</organism>
<dbReference type="Pfam" id="PF20639">
    <property type="entry name" value="Rrn6_K-rich"/>
    <property type="match status" value="1"/>
</dbReference>
<evidence type="ECO:0000259" key="3">
    <source>
        <dbReference type="Pfam" id="PF20639"/>
    </source>
</evidence>
<dbReference type="VEuPathDB" id="FungiDB:SJAG_00202"/>
<proteinExistence type="predicted"/>
<sequence>MSSWPLDAVEHTPYVSLDFGVLGSCALVDSETGKPTRSPGHYEWQFTKTDNDNQKKLIQTPYNWEVVSNFFDKKAVDYVDVYSSASSVAYRSLSYLRSAEKSVYVPEDLLLPSLKESFVLDHVFPTFTPDVTSLMTVGAVSNMRKNPSLSQDQCLAVAGGQQRTSLFLALAIPWKFHVSPLDPNATNEIDPSAGVFHKGPQMLHVPAFQMNPFPAHQFLQPIEQLQFGSHSSSWLYVRTASEIVLFHVRYDEKVKAETSYRLVTDVVYSVRASELCGHTTFVDFCIHPDDENLVVAITRTGEWFVWKYEGGTYNVLHRGKFHQQLDRAKKNIFPEAVQQTEKKQEKNPFYRIRWSYKRDAIVIIDASHILRVSLRAKKPKILLSADHILQVSTYDAWANRSHVFVLTSEEVLWMDESKGVLLAWKHNRMCDPTLQLQVSVANPDQNTENYNVFVFSKLNGIVQVFTFEMQRGLPVSPLSPYALYSKGLANSLVHLLVLPCVFWDAATKERSIAPWFVAIRFNTTGYLGLTLFGSGTAVDNYNIRPLNSSSRSLLTMDYGDEDSDSSENENWRAFMTANGKNAMRMHNFYMAIFGCFNENRPNGGEFLTSAYESIRLAYEQSNKGITLLYDCFPNILLSDWQPCKLSVLEGLRSIASGLGTLYELNVTERSVATNESMDVDMDQGTFFSSQTIGTQIEQQQPLPTSVLGIPYLISSWTEDSGSISAVLRCLRAAALSDTEFVLLCSSLGLSAEAVRVPDTSVEREEMANVLAPLQPFVAHTLDVSSLHPDTEEILGAWKLGDPTRLDLLSLPEESTSLPPASQEFEPVLPSLSQPLPRRRIPTLSQTTGPPPVSQFSQPSSLSASMPASQPTIVMSQVVTGKFGGRPKKKKKARSGF</sequence>
<reference evidence="4 6" key="1">
    <citation type="journal article" date="2011" name="Science">
        <title>Comparative functional genomics of the fission yeasts.</title>
        <authorList>
            <person name="Rhind N."/>
            <person name="Chen Z."/>
            <person name="Yassour M."/>
            <person name="Thompson D.A."/>
            <person name="Haas B.J."/>
            <person name="Habib N."/>
            <person name="Wapinski I."/>
            <person name="Roy S."/>
            <person name="Lin M.F."/>
            <person name="Heiman D.I."/>
            <person name="Young S.K."/>
            <person name="Furuya K."/>
            <person name="Guo Y."/>
            <person name="Pidoux A."/>
            <person name="Chen H.M."/>
            <person name="Robbertse B."/>
            <person name="Goldberg J.M."/>
            <person name="Aoki K."/>
            <person name="Bayne E.H."/>
            <person name="Berlin A.M."/>
            <person name="Desjardins C.A."/>
            <person name="Dobbs E."/>
            <person name="Dukaj L."/>
            <person name="Fan L."/>
            <person name="FitzGerald M.G."/>
            <person name="French C."/>
            <person name="Gujja S."/>
            <person name="Hansen K."/>
            <person name="Keifenheim D."/>
            <person name="Levin J.Z."/>
            <person name="Mosher R.A."/>
            <person name="Mueller C.A."/>
            <person name="Pfiffner J."/>
            <person name="Priest M."/>
            <person name="Russ C."/>
            <person name="Smialowska A."/>
            <person name="Swoboda P."/>
            <person name="Sykes S.M."/>
            <person name="Vaughn M."/>
            <person name="Vengrova S."/>
            <person name="Yoder R."/>
            <person name="Zeng Q."/>
            <person name="Allshire R."/>
            <person name="Baulcombe D."/>
            <person name="Birren B.W."/>
            <person name="Brown W."/>
            <person name="Ekwall K."/>
            <person name="Kellis M."/>
            <person name="Leatherwood J."/>
            <person name="Levin H."/>
            <person name="Margalit H."/>
            <person name="Martienssen R."/>
            <person name="Nieduszynski C.A."/>
            <person name="Spatafora J.W."/>
            <person name="Friedman N."/>
            <person name="Dalgaard J.Z."/>
            <person name="Baumann P."/>
            <person name="Niki H."/>
            <person name="Regev A."/>
            <person name="Nusbaum C."/>
        </authorList>
    </citation>
    <scope>NUCLEOTIDE SEQUENCE [LARGE SCALE GENOMIC DNA]</scope>
    <source>
        <strain evidence="6">yFS275 / FY16936</strain>
    </source>
</reference>
<dbReference type="Pfam" id="PF10214">
    <property type="entry name" value="Rrn6_beta-prop"/>
    <property type="match status" value="1"/>
</dbReference>
<accession>B6JXQ9</accession>
<feature type="compositionally biased region" description="Low complexity" evidence="1">
    <location>
        <begin position="853"/>
        <end position="868"/>
    </location>
</feature>
<evidence type="ECO:0000313" key="5">
    <source>
        <dbReference type="JaponicusDB" id="SJAG_00202"/>
    </source>
</evidence>
<dbReference type="OrthoDB" id="4090074at2759"/>
<dbReference type="STRING" id="402676.B6JXQ9"/>
<dbReference type="InterPro" id="IPR048535">
    <property type="entry name" value="RRN6_beta-prop"/>
</dbReference>
<dbReference type="GO" id="GO:0042790">
    <property type="term" value="P:nucleolar large rRNA transcription by RNA polymerase I"/>
    <property type="evidence" value="ECO:0000318"/>
    <property type="project" value="GO_Central"/>
</dbReference>
<dbReference type="Proteomes" id="UP000001744">
    <property type="component" value="Unassembled WGS sequence"/>
</dbReference>
<dbReference type="JaponicusDB" id="SJAG_00202">
    <property type="gene designation" value="rrn6"/>
</dbReference>
<evidence type="ECO:0000313" key="4">
    <source>
        <dbReference type="EMBL" id="EEB05203.1"/>
    </source>
</evidence>
<dbReference type="AlphaFoldDB" id="B6JXQ9"/>
<dbReference type="InterPro" id="IPR019350">
    <property type="entry name" value="RNA_pol_I-sp_TIF_RRN6-like"/>
</dbReference>
<feature type="domain" description="RRN6 beta-propeller" evidence="2">
    <location>
        <begin position="129"/>
        <end position="476"/>
    </location>
</feature>
<dbReference type="RefSeq" id="XP_002171496.1">
    <property type="nucleotide sequence ID" value="XM_002171460.1"/>
</dbReference>
<dbReference type="GO" id="GO:0070860">
    <property type="term" value="C:RNA polymerase I core factor complex"/>
    <property type="evidence" value="ECO:0000318"/>
    <property type="project" value="GO_Central"/>
</dbReference>
<feature type="region of interest" description="Disordered" evidence="1">
    <location>
        <begin position="877"/>
        <end position="896"/>
    </location>
</feature>
<dbReference type="OMA" id="FDSPFWS"/>
<feature type="compositionally biased region" description="Basic residues" evidence="1">
    <location>
        <begin position="884"/>
        <end position="896"/>
    </location>
</feature>
<dbReference type="PANTHER" id="PTHR28221">
    <property type="entry name" value="RNA POLYMERASE I-SPECIFIC TRANSCRIPTION INITIATION FACTOR RRN6"/>
    <property type="match status" value="1"/>
</dbReference>
<feature type="domain" description="RRN6 K-rich C-terminal" evidence="3">
    <location>
        <begin position="834"/>
        <end position="896"/>
    </location>
</feature>
<evidence type="ECO:0000313" key="6">
    <source>
        <dbReference type="Proteomes" id="UP000001744"/>
    </source>
</evidence>
<evidence type="ECO:0000256" key="1">
    <source>
        <dbReference type="SAM" id="MobiDB-lite"/>
    </source>
</evidence>
<dbReference type="EMBL" id="KE651166">
    <property type="protein sequence ID" value="EEB05203.1"/>
    <property type="molecule type" value="Genomic_DNA"/>
</dbReference>
<dbReference type="GeneID" id="7047789"/>
<evidence type="ECO:0000259" key="2">
    <source>
        <dbReference type="Pfam" id="PF10214"/>
    </source>
</evidence>
<protein>
    <submittedName>
        <fullName evidence="4">RNA polymerase I transcription factor subunit Rrn6</fullName>
    </submittedName>
</protein>
<dbReference type="eggNOG" id="ENOG502RS0C">
    <property type="taxonomic scope" value="Eukaryota"/>
</dbReference>
<keyword evidence="6" id="KW-1185">Reference proteome</keyword>
<dbReference type="GO" id="GO:0001179">
    <property type="term" value="F:RNA polymerase I general transcription initiation factor binding"/>
    <property type="evidence" value="ECO:0000318"/>
    <property type="project" value="GO_Central"/>
</dbReference>
<dbReference type="PANTHER" id="PTHR28221:SF2">
    <property type="entry name" value="RNA POLYMERASE I-SPECIFIC TRANSCRIPTION INITIATION FACTOR RRN6"/>
    <property type="match status" value="1"/>
</dbReference>
<gene>
    <name evidence="5" type="primary">rrn6</name>
    <name evidence="4" type="ORF">SJAG_00202</name>
</gene>
<feature type="region of interest" description="Disordered" evidence="1">
    <location>
        <begin position="813"/>
        <end position="868"/>
    </location>
</feature>
<dbReference type="InterPro" id="IPR048536">
    <property type="entry name" value="Rrn6_K-rich"/>
</dbReference>
<dbReference type="GO" id="GO:0001163">
    <property type="term" value="F:RNA polymerase I transcription regulatory region sequence-specific DNA binding"/>
    <property type="evidence" value="ECO:0000318"/>
    <property type="project" value="GO_Central"/>
</dbReference>
<name>B6JXQ9_SCHJY</name>
<dbReference type="HOGENOM" id="CLU_322922_0_0_1"/>